<organism evidence="1 2">
    <name type="scientific">Mytilus coruscus</name>
    <name type="common">Sea mussel</name>
    <dbReference type="NCBI Taxonomy" id="42192"/>
    <lineage>
        <taxon>Eukaryota</taxon>
        <taxon>Metazoa</taxon>
        <taxon>Spiralia</taxon>
        <taxon>Lophotrochozoa</taxon>
        <taxon>Mollusca</taxon>
        <taxon>Bivalvia</taxon>
        <taxon>Autobranchia</taxon>
        <taxon>Pteriomorphia</taxon>
        <taxon>Mytilida</taxon>
        <taxon>Mytiloidea</taxon>
        <taxon>Mytilidae</taxon>
        <taxon>Mytilinae</taxon>
        <taxon>Mytilus</taxon>
    </lineage>
</organism>
<dbReference type="Proteomes" id="UP000507470">
    <property type="component" value="Unassembled WGS sequence"/>
</dbReference>
<evidence type="ECO:0000313" key="1">
    <source>
        <dbReference type="EMBL" id="CAC5365662.1"/>
    </source>
</evidence>
<keyword evidence="2" id="KW-1185">Reference proteome</keyword>
<dbReference type="PANTHER" id="PTHR33845:SF1">
    <property type="entry name" value="C2H2-TYPE DOMAIN-CONTAINING PROTEIN"/>
    <property type="match status" value="1"/>
</dbReference>
<sequence>MEESKWPDFEICDAPSRADHLEDATDLETIEEPVTKRPRREIVSCFDTLGLNEVSSQRKATEVILTMLHYIAPGQSSALFQWLMDDCKMSKGFENQSQDQLMTLIIRLYEEAENNTLKIQLLSLISSSNFNSKSDLQQLIPGLSKWKIDQSRDHSAHCGAGNIPANKGKVFRDRMDNEKLEHCLSFFLDPNFIQICSYGTKDIRFDNGDIITIPQVVRTACHSTLINMYKKVCSETTFTPLSDSTLFKILSTCASAKRSNLSGLDNIATDGTFAVDSLLRVTDTLRELRADTAILSTISAALKSLKLYLKSEYKFSISQSDICGTHCIKHALSKPGNLLLQDSCDHSHENSCQKCKLLTEAKFKLNNEVQKIESPDIKEDLENSINIDFEKVTEWQAHVLRTNNQEECRLKLLDELDKHQLLIHRTFTHLFGMVKQDWFAVASALEHTLTTIKEQMPQIQEVFLRSDNAGCYHCGCLWLSLQGISERTGIRVTRYDFSEAQSGKSICDAKIAHMRLKMRMYVSSGRNITSPFEMQAAIMDGTGVKACQCAVVEVDSSKQTMTNHRIKGINQMNNIAFDGDDIIMASL</sequence>
<accession>A0A6J8AC92</accession>
<reference evidence="1 2" key="1">
    <citation type="submission" date="2020-06" db="EMBL/GenBank/DDBJ databases">
        <authorList>
            <person name="Li R."/>
            <person name="Bekaert M."/>
        </authorList>
    </citation>
    <scope>NUCLEOTIDE SEQUENCE [LARGE SCALE GENOMIC DNA]</scope>
    <source>
        <strain evidence="2">wild</strain>
    </source>
</reference>
<protein>
    <submittedName>
        <fullName evidence="1">Uncharacterized protein</fullName>
    </submittedName>
</protein>
<proteinExistence type="predicted"/>
<gene>
    <name evidence="1" type="ORF">MCOR_6252</name>
</gene>
<dbReference type="PANTHER" id="PTHR33845">
    <property type="entry name" value="C2H2-TYPE DOMAIN-CONTAINING PROTEIN"/>
    <property type="match status" value="1"/>
</dbReference>
<dbReference type="OrthoDB" id="6145445at2759"/>
<name>A0A6J8AC92_MYTCO</name>
<evidence type="ECO:0000313" key="2">
    <source>
        <dbReference type="Proteomes" id="UP000507470"/>
    </source>
</evidence>
<dbReference type="EMBL" id="CACVKT020001150">
    <property type="protein sequence ID" value="CAC5365662.1"/>
    <property type="molecule type" value="Genomic_DNA"/>
</dbReference>
<dbReference type="AlphaFoldDB" id="A0A6J8AC92"/>